<proteinExistence type="predicted"/>
<reference evidence="1 2" key="1">
    <citation type="submission" date="2022-01" db="EMBL/GenBank/DDBJ databases">
        <authorList>
            <person name="Xiong W."/>
            <person name="Schranz E."/>
        </authorList>
    </citation>
    <scope>NUCLEOTIDE SEQUENCE [LARGE SCALE GENOMIC DNA]</scope>
</reference>
<evidence type="ECO:0000313" key="2">
    <source>
        <dbReference type="Proteomes" id="UP001157418"/>
    </source>
</evidence>
<gene>
    <name evidence="1" type="ORF">LVIROSA_LOCUS17018</name>
</gene>
<sequence length="148" mass="17066">MPTSSPLTFTSNSESESEKKQKENEYLIWGQFAKAEKRQCFPGIWRCKTCKGLKVISVALNAKKIDIGSTPHKVPISLTHLRTLDLSMCSLDLSFVLHVINDSLNLEKFKVEMCWNKDRWCPFQQTNNKFPDIQDYTSLNLCNHCNSY</sequence>
<dbReference type="Proteomes" id="UP001157418">
    <property type="component" value="Unassembled WGS sequence"/>
</dbReference>
<name>A0AAU9MUM5_9ASTR</name>
<comment type="caution">
    <text evidence="1">The sequence shown here is derived from an EMBL/GenBank/DDBJ whole genome shotgun (WGS) entry which is preliminary data.</text>
</comment>
<dbReference type="EMBL" id="CAKMRJ010003334">
    <property type="protein sequence ID" value="CAH1430222.1"/>
    <property type="molecule type" value="Genomic_DNA"/>
</dbReference>
<accession>A0AAU9MUM5</accession>
<keyword evidence="2" id="KW-1185">Reference proteome</keyword>
<protein>
    <recommendedName>
        <fullName evidence="3">Leucine-rich repeat-containing N-terminal plant-type domain-containing protein</fullName>
    </recommendedName>
</protein>
<organism evidence="1 2">
    <name type="scientific">Lactuca virosa</name>
    <dbReference type="NCBI Taxonomy" id="75947"/>
    <lineage>
        <taxon>Eukaryota</taxon>
        <taxon>Viridiplantae</taxon>
        <taxon>Streptophyta</taxon>
        <taxon>Embryophyta</taxon>
        <taxon>Tracheophyta</taxon>
        <taxon>Spermatophyta</taxon>
        <taxon>Magnoliopsida</taxon>
        <taxon>eudicotyledons</taxon>
        <taxon>Gunneridae</taxon>
        <taxon>Pentapetalae</taxon>
        <taxon>asterids</taxon>
        <taxon>campanulids</taxon>
        <taxon>Asterales</taxon>
        <taxon>Asteraceae</taxon>
        <taxon>Cichorioideae</taxon>
        <taxon>Cichorieae</taxon>
        <taxon>Lactucinae</taxon>
        <taxon>Lactuca</taxon>
    </lineage>
</organism>
<evidence type="ECO:0008006" key="3">
    <source>
        <dbReference type="Google" id="ProtNLM"/>
    </source>
</evidence>
<dbReference type="AlphaFoldDB" id="A0AAU9MUM5"/>
<evidence type="ECO:0000313" key="1">
    <source>
        <dbReference type="EMBL" id="CAH1430222.1"/>
    </source>
</evidence>